<feature type="transmembrane region" description="Helical" evidence="1">
    <location>
        <begin position="65"/>
        <end position="83"/>
    </location>
</feature>
<feature type="transmembrane region" description="Helical" evidence="1">
    <location>
        <begin position="38"/>
        <end position="59"/>
    </location>
</feature>
<evidence type="ECO:0000313" key="3">
    <source>
        <dbReference type="Proteomes" id="UP000184315"/>
    </source>
</evidence>
<dbReference type="OrthoDB" id="510625at2"/>
<evidence type="ECO:0000313" key="2">
    <source>
        <dbReference type="EMBL" id="CUR32633.1"/>
    </source>
</evidence>
<keyword evidence="3" id="KW-1185">Reference proteome</keyword>
<dbReference type="RefSeq" id="WP_072719353.1">
    <property type="nucleotide sequence ID" value="NZ_LN889801.1"/>
</dbReference>
<dbReference type="AlphaFoldDB" id="A0A1J1LM00"/>
<dbReference type="EMBL" id="CZDF01000154">
    <property type="protein sequence ID" value="CUR32633.1"/>
    <property type="molecule type" value="Genomic_DNA"/>
</dbReference>
<evidence type="ECO:0000256" key="1">
    <source>
        <dbReference type="SAM" id="Phobius"/>
    </source>
</evidence>
<organism evidence="2 3">
    <name type="scientific">Planktothrix tepida PCC 9214</name>
    <dbReference type="NCBI Taxonomy" id="671072"/>
    <lineage>
        <taxon>Bacteria</taxon>
        <taxon>Bacillati</taxon>
        <taxon>Cyanobacteriota</taxon>
        <taxon>Cyanophyceae</taxon>
        <taxon>Oscillatoriophycideae</taxon>
        <taxon>Oscillatoriales</taxon>
        <taxon>Microcoleaceae</taxon>
        <taxon>Planktothrix</taxon>
    </lineage>
</organism>
<reference evidence="3" key="1">
    <citation type="submission" date="2015-10" db="EMBL/GenBank/DDBJ databases">
        <authorList>
            <person name="Regsiter A."/>
            <person name="william w."/>
        </authorList>
    </citation>
    <scope>NUCLEOTIDE SEQUENCE [LARGE SCALE GENOMIC DNA]</scope>
</reference>
<dbReference type="STRING" id="671072.PL9214490180"/>
<protein>
    <submittedName>
        <fullName evidence="2">Uncharacterized protein</fullName>
    </submittedName>
</protein>
<keyword evidence="1" id="KW-1133">Transmembrane helix</keyword>
<gene>
    <name evidence="2" type="ORF">PL9214490180</name>
</gene>
<dbReference type="Proteomes" id="UP000184315">
    <property type="component" value="Unassembled WGS sequence"/>
</dbReference>
<accession>A0A1J1LM00</accession>
<keyword evidence="1" id="KW-0472">Membrane</keyword>
<name>A0A1J1LM00_9CYAN</name>
<sequence>MGNTQSDLEGLEITPGEIKHWSGINQKLLYRPATVKKLLGEGLKTFFIFLLLLMSYWIWSLIFPELSLILIIIYLTIGGLLILEDSVKLWNTLTRPQFVKLCHQVERYNAIVKALKIYDQLDAIAHPPGKLNNREAIIAALNLIRTELIKGLKIERTLKKHQKFIQQYSELFDPNFTALTVLQTEKPTTEQGRLLYQAFEIASDVHQQLKQLQEQQISPNRKQQTIRNKE</sequence>
<proteinExistence type="predicted"/>
<keyword evidence="1" id="KW-0812">Transmembrane</keyword>